<name>A0ABU6UYG2_9FABA</name>
<dbReference type="Proteomes" id="UP001341840">
    <property type="component" value="Unassembled WGS sequence"/>
</dbReference>
<dbReference type="EMBL" id="JASCZI010123139">
    <property type="protein sequence ID" value="MED6165131.1"/>
    <property type="molecule type" value="Genomic_DNA"/>
</dbReference>
<sequence length="124" mass="13562">MIETVADANQHFSTRAKSKGVHEVAPSESTMLAKTLAELVAMVKEIKEGITVTKSGEITNPFADTRLNSSKANSRILKSSFSNYQRFGSLTPTPYPHPCKFVSNPLSWDQCLTASLLRICRGSS</sequence>
<keyword evidence="2" id="KW-1185">Reference proteome</keyword>
<comment type="caution">
    <text evidence="1">The sequence shown here is derived from an EMBL/GenBank/DDBJ whole genome shotgun (WGS) entry which is preliminary data.</text>
</comment>
<organism evidence="1 2">
    <name type="scientific">Stylosanthes scabra</name>
    <dbReference type="NCBI Taxonomy" id="79078"/>
    <lineage>
        <taxon>Eukaryota</taxon>
        <taxon>Viridiplantae</taxon>
        <taxon>Streptophyta</taxon>
        <taxon>Embryophyta</taxon>
        <taxon>Tracheophyta</taxon>
        <taxon>Spermatophyta</taxon>
        <taxon>Magnoliopsida</taxon>
        <taxon>eudicotyledons</taxon>
        <taxon>Gunneridae</taxon>
        <taxon>Pentapetalae</taxon>
        <taxon>rosids</taxon>
        <taxon>fabids</taxon>
        <taxon>Fabales</taxon>
        <taxon>Fabaceae</taxon>
        <taxon>Papilionoideae</taxon>
        <taxon>50 kb inversion clade</taxon>
        <taxon>dalbergioids sensu lato</taxon>
        <taxon>Dalbergieae</taxon>
        <taxon>Pterocarpus clade</taxon>
        <taxon>Stylosanthes</taxon>
    </lineage>
</organism>
<gene>
    <name evidence="1" type="ORF">PIB30_096657</name>
</gene>
<protein>
    <submittedName>
        <fullName evidence="1">Uncharacterized protein</fullName>
    </submittedName>
</protein>
<accession>A0ABU6UYG2</accession>
<evidence type="ECO:0000313" key="1">
    <source>
        <dbReference type="EMBL" id="MED6165131.1"/>
    </source>
</evidence>
<proteinExistence type="predicted"/>
<evidence type="ECO:0000313" key="2">
    <source>
        <dbReference type="Proteomes" id="UP001341840"/>
    </source>
</evidence>
<reference evidence="1 2" key="1">
    <citation type="journal article" date="2023" name="Plants (Basel)">
        <title>Bridging the Gap: Combining Genomics and Transcriptomics Approaches to Understand Stylosanthes scabra, an Orphan Legume from the Brazilian Caatinga.</title>
        <authorList>
            <person name="Ferreira-Neto J.R.C."/>
            <person name="da Silva M.D."/>
            <person name="Binneck E."/>
            <person name="de Melo N.F."/>
            <person name="da Silva R.H."/>
            <person name="de Melo A.L.T.M."/>
            <person name="Pandolfi V."/>
            <person name="Bustamante F.O."/>
            <person name="Brasileiro-Vidal A.C."/>
            <person name="Benko-Iseppon A.M."/>
        </authorList>
    </citation>
    <scope>NUCLEOTIDE SEQUENCE [LARGE SCALE GENOMIC DNA]</scope>
    <source>
        <tissue evidence="1">Leaves</tissue>
    </source>
</reference>